<sequence>MDEPTELLERDEVEAKTNSNVCQDVKKPDFTTSSWLENLPTEILIKIFKYQRIQENILGIGLVCRRFHLITATYPELWSTLESSAEFSVESFKHIMTHARDFKVLALKFSQKPVRYNSPEGFIEGYLSLCINIEELDLCYNTSIVDLTFLQSLPNLKKLTLEGCTSIDPQNMLNNLKESKTLRVLDVSSCLQLDGEQHKQALLKYVGCCHVFRYLKLNGAAEFLQN</sequence>
<dbReference type="InterPro" id="IPR001810">
    <property type="entry name" value="F-box_dom"/>
</dbReference>
<reference evidence="2" key="1">
    <citation type="submission" date="2022-11" db="UniProtKB">
        <authorList>
            <consortium name="EnsemblMetazoa"/>
        </authorList>
    </citation>
    <scope>IDENTIFICATION</scope>
</reference>
<accession>A0A913XR57</accession>
<dbReference type="GeneID" id="110246004"/>
<feature type="domain" description="F-box" evidence="1">
    <location>
        <begin position="33"/>
        <end position="81"/>
    </location>
</feature>
<evidence type="ECO:0000313" key="3">
    <source>
        <dbReference type="Proteomes" id="UP000887567"/>
    </source>
</evidence>
<dbReference type="InterPro" id="IPR032675">
    <property type="entry name" value="LRR_dom_sf"/>
</dbReference>
<dbReference type="EnsemblMetazoa" id="XM_021052295.1">
    <property type="protein sequence ID" value="XP_020907954.1"/>
    <property type="gene ID" value="LOC110246004"/>
</dbReference>
<protein>
    <recommendedName>
        <fullName evidence="1">F-box domain-containing protein</fullName>
    </recommendedName>
</protein>
<dbReference type="OrthoDB" id="5960240at2759"/>
<evidence type="ECO:0000259" key="1">
    <source>
        <dbReference type="PROSITE" id="PS50181"/>
    </source>
</evidence>
<evidence type="ECO:0000313" key="2">
    <source>
        <dbReference type="EnsemblMetazoa" id="XP_020907954.1"/>
    </source>
</evidence>
<dbReference type="Pfam" id="PF12937">
    <property type="entry name" value="F-box-like"/>
    <property type="match status" value="1"/>
</dbReference>
<dbReference type="Gene3D" id="3.80.10.10">
    <property type="entry name" value="Ribonuclease Inhibitor"/>
    <property type="match status" value="1"/>
</dbReference>
<name>A0A913XR57_EXADI</name>
<dbReference type="KEGG" id="epa:110246004"/>
<dbReference type="SUPFAM" id="SSF52047">
    <property type="entry name" value="RNI-like"/>
    <property type="match status" value="1"/>
</dbReference>
<dbReference type="Proteomes" id="UP000887567">
    <property type="component" value="Unplaced"/>
</dbReference>
<organism evidence="2 3">
    <name type="scientific">Exaiptasia diaphana</name>
    <name type="common">Tropical sea anemone</name>
    <name type="synonym">Aiptasia pulchella</name>
    <dbReference type="NCBI Taxonomy" id="2652724"/>
    <lineage>
        <taxon>Eukaryota</taxon>
        <taxon>Metazoa</taxon>
        <taxon>Cnidaria</taxon>
        <taxon>Anthozoa</taxon>
        <taxon>Hexacorallia</taxon>
        <taxon>Actiniaria</taxon>
        <taxon>Aiptasiidae</taxon>
        <taxon>Exaiptasia</taxon>
    </lineage>
</organism>
<dbReference type="PROSITE" id="PS50181">
    <property type="entry name" value="FBOX"/>
    <property type="match status" value="1"/>
</dbReference>
<dbReference type="RefSeq" id="XP_020907954.1">
    <property type="nucleotide sequence ID" value="XM_021052295.1"/>
</dbReference>
<dbReference type="AlphaFoldDB" id="A0A913XR57"/>
<proteinExistence type="predicted"/>
<dbReference type="SUPFAM" id="SSF81383">
    <property type="entry name" value="F-box domain"/>
    <property type="match status" value="1"/>
</dbReference>
<dbReference type="InterPro" id="IPR036047">
    <property type="entry name" value="F-box-like_dom_sf"/>
</dbReference>
<keyword evidence="3" id="KW-1185">Reference proteome</keyword>